<keyword evidence="1" id="KW-0812">Transmembrane</keyword>
<proteinExistence type="predicted"/>
<dbReference type="Proteomes" id="UP000092743">
    <property type="component" value="Chromosome"/>
</dbReference>
<evidence type="ECO:0000313" key="2">
    <source>
        <dbReference type="EMBL" id="ANS50442.1"/>
    </source>
</evidence>
<gene>
    <name evidence="2" type="ORF">BT246_51140</name>
</gene>
<keyword evidence="1" id="KW-0472">Membrane</keyword>
<evidence type="ECO:0000256" key="1">
    <source>
        <dbReference type="SAM" id="Phobius"/>
    </source>
</evidence>
<organism evidence="2 3">
    <name type="scientific">Bacillus thuringiensis</name>
    <dbReference type="NCBI Taxonomy" id="1428"/>
    <lineage>
        <taxon>Bacteria</taxon>
        <taxon>Bacillati</taxon>
        <taxon>Bacillota</taxon>
        <taxon>Bacilli</taxon>
        <taxon>Bacillales</taxon>
        <taxon>Bacillaceae</taxon>
        <taxon>Bacillus</taxon>
        <taxon>Bacillus cereus group</taxon>
    </lineage>
</organism>
<name>A0A9W3SG28_BACTU</name>
<sequence length="59" mass="6803">MDIVGVIIKMVYMLIHAVLVAMGQFLRLVQPVRRGQQEQQVAQAQREQQVAQAQWGRQE</sequence>
<reference evidence="2 3" key="1">
    <citation type="submission" date="2016-04" db="EMBL/GenBank/DDBJ databases">
        <title>High quality genome of the nematocidal Bacillus thuringiensis MYBT18246.</title>
        <authorList>
            <person name="Hollensteiner J."/>
            <person name="Poehlein A."/>
            <person name="Sproeer C."/>
            <person name="Bunk B."/>
            <person name="Rosenstiel P."/>
            <person name="Schulenburg H."/>
            <person name="Liesegang H."/>
        </authorList>
    </citation>
    <scope>NUCLEOTIDE SEQUENCE [LARGE SCALE GENOMIC DNA]</scope>
    <source>
        <strain evidence="2 3">MYBT18246</strain>
    </source>
</reference>
<keyword evidence="1" id="KW-1133">Transmembrane helix</keyword>
<protein>
    <submittedName>
        <fullName evidence="2">Uncharacterized protein</fullName>
    </submittedName>
</protein>
<evidence type="ECO:0000313" key="3">
    <source>
        <dbReference type="Proteomes" id="UP000092743"/>
    </source>
</evidence>
<dbReference type="EMBL" id="CP015350">
    <property type="protein sequence ID" value="ANS50442.1"/>
    <property type="molecule type" value="Genomic_DNA"/>
</dbReference>
<accession>A0A9W3SG28</accession>
<feature type="transmembrane region" description="Helical" evidence="1">
    <location>
        <begin position="6"/>
        <end position="26"/>
    </location>
</feature>
<dbReference type="AlphaFoldDB" id="A0A9W3SG28"/>